<dbReference type="eggNOG" id="ENOG5030XYD">
    <property type="taxonomic scope" value="Bacteria"/>
</dbReference>
<evidence type="ECO:0000313" key="1">
    <source>
        <dbReference type="EMBL" id="AFC84727.1"/>
    </source>
</evidence>
<evidence type="ECO:0000313" key="2">
    <source>
        <dbReference type="Proteomes" id="UP000005234"/>
    </source>
</evidence>
<dbReference type="AlphaFoldDB" id="H8L1J9"/>
<proteinExistence type="predicted"/>
<protein>
    <submittedName>
        <fullName evidence="1">Uncharacterized protein</fullName>
    </submittedName>
</protein>
<dbReference type="HOGENOM" id="CLU_1719667_0_0_6"/>
<sequence length="152" mass="16744">MPDSLWLSLMTTSTSFPHAALLACLQAGQPVELTTTDGRRIESPEQRASLTELLQAAERLHASQLQIAQVADILRRDQKFARPGPPSPYLVRLRQQQAAARQAGNQARQAYVRAAQALVKAWSLKVPPRLAVETFVGEWMLRTLPGGDQHGV</sequence>
<accession>H8L1J9</accession>
<dbReference type="RefSeq" id="WP_014401733.1">
    <property type="nucleotide sequence ID" value="NC_017033.1"/>
</dbReference>
<dbReference type="KEGG" id="fau:Fraau_0230"/>
<gene>
    <name evidence="1" type="ordered locus">Fraau_0230</name>
</gene>
<name>H8L1J9_FRAAD</name>
<organism evidence="1 2">
    <name type="scientific">Frateuria aurantia (strain ATCC 33424 / DSM 6220 / KCTC 2777 / LMG 1558 / NBRC 3245 / NCIMB 13370)</name>
    <name type="common">Acetobacter aurantius</name>
    <dbReference type="NCBI Taxonomy" id="767434"/>
    <lineage>
        <taxon>Bacteria</taxon>
        <taxon>Pseudomonadati</taxon>
        <taxon>Pseudomonadota</taxon>
        <taxon>Gammaproteobacteria</taxon>
        <taxon>Lysobacterales</taxon>
        <taxon>Rhodanobacteraceae</taxon>
        <taxon>Frateuria</taxon>
    </lineage>
</organism>
<dbReference type="OrthoDB" id="5959702at2"/>
<dbReference type="Proteomes" id="UP000005234">
    <property type="component" value="Chromosome"/>
</dbReference>
<reference evidence="1" key="1">
    <citation type="submission" date="2012-02" db="EMBL/GenBank/DDBJ databases">
        <title>The complete genome of Frateuria aurantia DSM 6220.</title>
        <authorList>
            <consortium name="US DOE Joint Genome Institute (JGI-PGF)"/>
            <person name="Lucas S."/>
            <person name="Copeland A."/>
            <person name="Lapidus A."/>
            <person name="Glavina del Rio T."/>
            <person name="Dalin E."/>
            <person name="Tice H."/>
            <person name="Bruce D."/>
            <person name="Goodwin L."/>
            <person name="Pitluck S."/>
            <person name="Peters L."/>
            <person name="Ovchinnikova G."/>
            <person name="Teshima H."/>
            <person name="Kyrpides N."/>
            <person name="Mavromatis K."/>
            <person name="Ivanova N."/>
            <person name="Brettin T."/>
            <person name="Detter J.C."/>
            <person name="Han C."/>
            <person name="Larimer F."/>
            <person name="Land M."/>
            <person name="Hauser L."/>
            <person name="Markowitz V."/>
            <person name="Cheng J.-F."/>
            <person name="Hugenholtz P."/>
            <person name="Woyke T."/>
            <person name="Wu D."/>
            <person name="Brambilla E."/>
            <person name="Klenk H.-P."/>
            <person name="Eisen J.A."/>
        </authorList>
    </citation>
    <scope>NUCLEOTIDE SEQUENCE</scope>
    <source>
        <strain evidence="1">DSM 6220</strain>
    </source>
</reference>
<keyword evidence="2" id="KW-1185">Reference proteome</keyword>
<dbReference type="EMBL" id="CP003350">
    <property type="protein sequence ID" value="AFC84727.1"/>
    <property type="molecule type" value="Genomic_DNA"/>
</dbReference>